<dbReference type="KEGG" id="atq:GH723_17630"/>
<evidence type="ECO:0000313" key="2">
    <source>
        <dbReference type="Proteomes" id="UP000334019"/>
    </source>
</evidence>
<reference evidence="1 2" key="1">
    <citation type="submission" date="2019-11" db="EMBL/GenBank/DDBJ databases">
        <authorList>
            <person name="He Y."/>
        </authorList>
    </citation>
    <scope>NUCLEOTIDE SEQUENCE [LARGE SCALE GENOMIC DNA]</scope>
    <source>
        <strain evidence="1 2">SCSIO 58843</strain>
    </source>
</reference>
<gene>
    <name evidence="1" type="ORF">GH723_17630</name>
</gene>
<dbReference type="AlphaFoldDB" id="A0A5Q2RJ15"/>
<evidence type="ECO:0000313" key="1">
    <source>
        <dbReference type="EMBL" id="QGG96769.1"/>
    </source>
</evidence>
<sequence length="195" mass="19736">MLRLAMGALVAVVLLPLALSVVALVGLFDAAMDPDVPGAVATTEQPASVGAWPPPGVVVERLSAEIGRPVTHVASLVVDHRSVVAEVVWPDESPAVEVWRLDHLDGSTSGPEPAAPLDEDRGVVELSALAATPWGAMGEQAVATLAVGGGEVSRIEIRAGDGGQPVVAVHVVHVAGEAGQVVFDPTGVVVSVLPA</sequence>
<proteinExistence type="predicted"/>
<dbReference type="Proteomes" id="UP000334019">
    <property type="component" value="Chromosome"/>
</dbReference>
<name>A0A5Q2RJ15_9ACTN</name>
<accession>A0A5Q2RJ15</accession>
<keyword evidence="2" id="KW-1185">Reference proteome</keyword>
<organism evidence="1 2">
    <name type="scientific">Actinomarinicola tropica</name>
    <dbReference type="NCBI Taxonomy" id="2789776"/>
    <lineage>
        <taxon>Bacteria</taxon>
        <taxon>Bacillati</taxon>
        <taxon>Actinomycetota</taxon>
        <taxon>Acidimicrobiia</taxon>
        <taxon>Acidimicrobiales</taxon>
        <taxon>Iamiaceae</taxon>
        <taxon>Actinomarinicola</taxon>
    </lineage>
</organism>
<dbReference type="EMBL" id="CP045851">
    <property type="protein sequence ID" value="QGG96769.1"/>
    <property type="molecule type" value="Genomic_DNA"/>
</dbReference>
<protein>
    <submittedName>
        <fullName evidence="1">Uncharacterized protein</fullName>
    </submittedName>
</protein>